<comment type="similarity">
    <text evidence="1">Belongs to the 'phage' integrase family.</text>
</comment>
<dbReference type="PROSITE" id="PS51900">
    <property type="entry name" value="CB"/>
    <property type="match status" value="1"/>
</dbReference>
<accession>A0ABT6MJL0</accession>
<reference evidence="7 8" key="1">
    <citation type="submission" date="2023-04" db="EMBL/GenBank/DDBJ databases">
        <title>Forest soil microbial communities from Buena Vista Peninsula, Colon Province, Panama.</title>
        <authorList>
            <person name="Bouskill N."/>
        </authorList>
    </citation>
    <scope>NUCLEOTIDE SEQUENCE [LARGE SCALE GENOMIC DNA]</scope>
    <source>
        <strain evidence="7 8">CFH S0262</strain>
    </source>
</reference>
<dbReference type="Pfam" id="PF00589">
    <property type="entry name" value="Phage_integrase"/>
    <property type="match status" value="1"/>
</dbReference>
<dbReference type="CDD" id="cd01189">
    <property type="entry name" value="INT_ICEBs1_C_like"/>
    <property type="match status" value="1"/>
</dbReference>
<name>A0ABT6MJL0_9NOCA</name>
<evidence type="ECO:0000256" key="3">
    <source>
        <dbReference type="ARBA" id="ARBA00023172"/>
    </source>
</evidence>
<dbReference type="Gene3D" id="1.10.443.10">
    <property type="entry name" value="Intergrase catalytic core"/>
    <property type="match status" value="1"/>
</dbReference>
<dbReference type="InterPro" id="IPR002104">
    <property type="entry name" value="Integrase_catalytic"/>
</dbReference>
<organism evidence="7 8">
    <name type="scientific">Prescottella agglutinans</name>
    <dbReference type="NCBI Taxonomy" id="1644129"/>
    <lineage>
        <taxon>Bacteria</taxon>
        <taxon>Bacillati</taxon>
        <taxon>Actinomycetota</taxon>
        <taxon>Actinomycetes</taxon>
        <taxon>Mycobacteriales</taxon>
        <taxon>Nocardiaceae</taxon>
        <taxon>Prescottella</taxon>
    </lineage>
</organism>
<evidence type="ECO:0000256" key="1">
    <source>
        <dbReference type="ARBA" id="ARBA00008857"/>
    </source>
</evidence>
<dbReference type="InterPro" id="IPR011010">
    <property type="entry name" value="DNA_brk_join_enz"/>
</dbReference>
<evidence type="ECO:0000259" key="5">
    <source>
        <dbReference type="PROSITE" id="PS51898"/>
    </source>
</evidence>
<dbReference type="PANTHER" id="PTHR30349:SF64">
    <property type="entry name" value="PROPHAGE INTEGRASE INTD-RELATED"/>
    <property type="match status" value="1"/>
</dbReference>
<dbReference type="InterPro" id="IPR024457">
    <property type="entry name" value="Putative_integrase_N"/>
</dbReference>
<dbReference type="EMBL" id="JARXVC010000014">
    <property type="protein sequence ID" value="MDH6283539.1"/>
    <property type="molecule type" value="Genomic_DNA"/>
</dbReference>
<dbReference type="PANTHER" id="PTHR30349">
    <property type="entry name" value="PHAGE INTEGRASE-RELATED"/>
    <property type="match status" value="1"/>
</dbReference>
<dbReference type="Gene3D" id="1.10.150.130">
    <property type="match status" value="1"/>
</dbReference>
<keyword evidence="2 4" id="KW-0238">DNA-binding</keyword>
<proteinExistence type="inferred from homology"/>
<dbReference type="PROSITE" id="PS51898">
    <property type="entry name" value="TYR_RECOMBINASE"/>
    <property type="match status" value="1"/>
</dbReference>
<dbReference type="InterPro" id="IPR010998">
    <property type="entry name" value="Integrase_recombinase_N"/>
</dbReference>
<feature type="domain" description="Tyr recombinase" evidence="5">
    <location>
        <begin position="186"/>
        <end position="377"/>
    </location>
</feature>
<comment type="caution">
    <text evidence="7">The sequence shown here is derived from an EMBL/GenBank/DDBJ whole genome shotgun (WGS) entry which is preliminary data.</text>
</comment>
<dbReference type="Proteomes" id="UP001160334">
    <property type="component" value="Unassembled WGS sequence"/>
</dbReference>
<dbReference type="RefSeq" id="WP_280762803.1">
    <property type="nucleotide sequence ID" value="NZ_JARXVC010000014.1"/>
</dbReference>
<sequence length="404" mass="45404">MTSKRNRRAGVEDLWWKTVRQPDGTTDKVKSKLHGRGKRWRARYVDEHAREHTQRFDRKVDAQTWLDKVVSSQVTGTYVDPVLGKVTFASFYKDWSSRQVWVPTTVRAMDLAANNVTFGNVALADLKPSHIETWVKAMQDKPLQPGTIKTRFQNVRSVLRAAKRDKMLAEDPTERITLPRRRRAEAAMVIPTPEQVGELLDCADDDFKAFVALAAFAGLRLGEDAAIQVGDINFLQREIKVQRQVQRANGGEVELRAPKYGSERTVPAPDGLLKVLAEHIRLFVGSAPTAWLFPGESGHPWHQNSVGYRWRKTRESAGVDTLKLHDLRHFYASGLIAAGCDVVTVQRALGHHSATVTLSTYSHLWPDANDRTRKAADALFRTSTKSTAYSLRTEAGKQASDQDL</sequence>
<dbReference type="SUPFAM" id="SSF56349">
    <property type="entry name" value="DNA breaking-rejoining enzymes"/>
    <property type="match status" value="1"/>
</dbReference>
<dbReference type="Pfam" id="PF12834">
    <property type="entry name" value="Phage_int_SAM_2"/>
    <property type="match status" value="1"/>
</dbReference>
<keyword evidence="3" id="KW-0233">DNA recombination</keyword>
<protein>
    <submittedName>
        <fullName evidence="7">Integrase</fullName>
    </submittedName>
</protein>
<evidence type="ECO:0000313" key="8">
    <source>
        <dbReference type="Proteomes" id="UP001160334"/>
    </source>
</evidence>
<dbReference type="InterPro" id="IPR013762">
    <property type="entry name" value="Integrase-like_cat_sf"/>
</dbReference>
<evidence type="ECO:0000313" key="7">
    <source>
        <dbReference type="EMBL" id="MDH6283539.1"/>
    </source>
</evidence>
<evidence type="ECO:0000256" key="4">
    <source>
        <dbReference type="PROSITE-ProRule" id="PRU01248"/>
    </source>
</evidence>
<dbReference type="InterPro" id="IPR050090">
    <property type="entry name" value="Tyrosine_recombinase_XerCD"/>
</dbReference>
<keyword evidence="8" id="KW-1185">Reference proteome</keyword>
<evidence type="ECO:0000256" key="2">
    <source>
        <dbReference type="ARBA" id="ARBA00023125"/>
    </source>
</evidence>
<dbReference type="InterPro" id="IPR044068">
    <property type="entry name" value="CB"/>
</dbReference>
<gene>
    <name evidence="7" type="ORF">M2280_004787</name>
</gene>
<evidence type="ECO:0000259" key="6">
    <source>
        <dbReference type="PROSITE" id="PS51900"/>
    </source>
</evidence>
<feature type="domain" description="Core-binding (CB)" evidence="6">
    <location>
        <begin position="86"/>
        <end position="163"/>
    </location>
</feature>